<evidence type="ECO:0000313" key="1">
    <source>
        <dbReference type="EMBL" id="MDA0165840.1"/>
    </source>
</evidence>
<organism evidence="1 2">
    <name type="scientific">Solirubrobacter ginsenosidimutans</name>
    <dbReference type="NCBI Taxonomy" id="490573"/>
    <lineage>
        <taxon>Bacteria</taxon>
        <taxon>Bacillati</taxon>
        <taxon>Actinomycetota</taxon>
        <taxon>Thermoleophilia</taxon>
        <taxon>Solirubrobacterales</taxon>
        <taxon>Solirubrobacteraceae</taxon>
        <taxon>Solirubrobacter</taxon>
    </lineage>
</organism>
<dbReference type="EMBL" id="JAPDOD010000053">
    <property type="protein sequence ID" value="MDA0165840.1"/>
    <property type="molecule type" value="Genomic_DNA"/>
</dbReference>
<sequence>MRRVAIIASASGNGKTTLGRAVAARLGVRFVELDALVHGPNWTETPDEELRATLAPILREEGWVIDGDYGHKLGTYVLDAADTVVWLDLSTRVWFPRLVRRTGRRMLRGETLWNGNRESLRDAVWGRRSLFGYALTQQPRRRREYPRRLAQLPVVRLRSPREVDRWLGDV</sequence>
<dbReference type="AlphaFoldDB" id="A0A9X3S3K6"/>
<evidence type="ECO:0000313" key="2">
    <source>
        <dbReference type="Proteomes" id="UP001149140"/>
    </source>
</evidence>
<protein>
    <recommendedName>
        <fullName evidence="3">Adenylate kinase</fullName>
    </recommendedName>
</protein>
<comment type="caution">
    <text evidence="1">The sequence shown here is derived from an EMBL/GenBank/DDBJ whole genome shotgun (WGS) entry which is preliminary data.</text>
</comment>
<gene>
    <name evidence="1" type="ORF">OM076_36575</name>
</gene>
<dbReference type="SUPFAM" id="SSF52540">
    <property type="entry name" value="P-loop containing nucleoside triphosphate hydrolases"/>
    <property type="match status" value="1"/>
</dbReference>
<dbReference type="Proteomes" id="UP001149140">
    <property type="component" value="Unassembled WGS sequence"/>
</dbReference>
<keyword evidence="2" id="KW-1185">Reference proteome</keyword>
<accession>A0A9X3S3K6</accession>
<dbReference type="Gene3D" id="3.40.50.300">
    <property type="entry name" value="P-loop containing nucleotide triphosphate hydrolases"/>
    <property type="match status" value="1"/>
</dbReference>
<evidence type="ECO:0008006" key="3">
    <source>
        <dbReference type="Google" id="ProtNLM"/>
    </source>
</evidence>
<dbReference type="InterPro" id="IPR027417">
    <property type="entry name" value="P-loop_NTPase"/>
</dbReference>
<name>A0A9X3S3K6_9ACTN</name>
<dbReference type="RefSeq" id="WP_270045102.1">
    <property type="nucleotide sequence ID" value="NZ_JAPDOD010000053.1"/>
</dbReference>
<dbReference type="PANTHER" id="PTHR37816:SF1">
    <property type="entry name" value="TOXIN"/>
    <property type="match status" value="1"/>
</dbReference>
<dbReference type="PANTHER" id="PTHR37816">
    <property type="entry name" value="YALI0E33011P"/>
    <property type="match status" value="1"/>
</dbReference>
<reference evidence="1" key="1">
    <citation type="submission" date="2022-10" db="EMBL/GenBank/DDBJ databases">
        <title>The WGS of Solirubrobacter ginsenosidimutans DSM 21036.</title>
        <authorList>
            <person name="Jiang Z."/>
        </authorList>
    </citation>
    <scope>NUCLEOTIDE SEQUENCE</scope>
    <source>
        <strain evidence="1">DSM 21036</strain>
    </source>
</reference>
<dbReference type="InterPro" id="IPR052922">
    <property type="entry name" value="Cytidylate_Kinase-2"/>
</dbReference>
<proteinExistence type="predicted"/>